<organism evidence="1 2">
    <name type="scientific">Candidatus Lachnoclostridium pullistercoris</name>
    <dbReference type="NCBI Taxonomy" id="2838632"/>
    <lineage>
        <taxon>Bacteria</taxon>
        <taxon>Bacillati</taxon>
        <taxon>Bacillota</taxon>
        <taxon>Clostridia</taxon>
        <taxon>Lachnospirales</taxon>
        <taxon>Lachnospiraceae</taxon>
    </lineage>
</organism>
<dbReference type="InterPro" id="IPR029068">
    <property type="entry name" value="Glyas_Bleomycin-R_OHBP_Dase"/>
</dbReference>
<dbReference type="Proteomes" id="UP000823883">
    <property type="component" value="Unassembled WGS sequence"/>
</dbReference>
<gene>
    <name evidence="1" type="ORF">IAA04_01235</name>
</gene>
<dbReference type="EMBL" id="DWWL01000007">
    <property type="protein sequence ID" value="HJC46656.1"/>
    <property type="molecule type" value="Genomic_DNA"/>
</dbReference>
<dbReference type="SUPFAM" id="SSF54593">
    <property type="entry name" value="Glyoxalase/Bleomycin resistance protein/Dihydroxybiphenyl dioxygenase"/>
    <property type="match status" value="1"/>
</dbReference>
<evidence type="ECO:0000313" key="1">
    <source>
        <dbReference type="EMBL" id="HJC46656.1"/>
    </source>
</evidence>
<accession>A0A9D2P989</accession>
<proteinExistence type="predicted"/>
<comment type="caution">
    <text evidence="1">The sequence shown here is derived from an EMBL/GenBank/DDBJ whole genome shotgun (WGS) entry which is preliminary data.</text>
</comment>
<reference evidence="1" key="2">
    <citation type="submission" date="2021-04" db="EMBL/GenBank/DDBJ databases">
        <authorList>
            <person name="Gilroy R."/>
        </authorList>
    </citation>
    <scope>NUCLEOTIDE SEQUENCE</scope>
    <source>
        <strain evidence="1">CHK183-5548</strain>
    </source>
</reference>
<name>A0A9D2P989_9FIRM</name>
<evidence type="ECO:0000313" key="2">
    <source>
        <dbReference type="Proteomes" id="UP000823883"/>
    </source>
</evidence>
<reference evidence="1" key="1">
    <citation type="journal article" date="2021" name="PeerJ">
        <title>Extensive microbial diversity within the chicken gut microbiome revealed by metagenomics and culture.</title>
        <authorList>
            <person name="Gilroy R."/>
            <person name="Ravi A."/>
            <person name="Getino M."/>
            <person name="Pursley I."/>
            <person name="Horton D.L."/>
            <person name="Alikhan N.F."/>
            <person name="Baker D."/>
            <person name="Gharbi K."/>
            <person name="Hall N."/>
            <person name="Watson M."/>
            <person name="Adriaenssens E.M."/>
            <person name="Foster-Nyarko E."/>
            <person name="Jarju S."/>
            <person name="Secka A."/>
            <person name="Antonio M."/>
            <person name="Oren A."/>
            <person name="Chaudhuri R.R."/>
            <person name="La Ragione R."/>
            <person name="Hildebrand F."/>
            <person name="Pallen M.J."/>
        </authorList>
    </citation>
    <scope>NUCLEOTIDE SEQUENCE</scope>
    <source>
        <strain evidence="1">CHK183-5548</strain>
    </source>
</reference>
<protein>
    <submittedName>
        <fullName evidence="1">VOC family protein</fullName>
    </submittedName>
</protein>
<sequence>MDRPEFYFSHVGINGGCEEKREEMLKLCRLVFGADSIQESPHACFAGNRTMEIQKEDGLGTMGHIALYTPDLKAAMAYLEENGYPLDRNTAKYEEDGTMRLIYLKDEINGFAVHLTTRK</sequence>
<dbReference type="AlphaFoldDB" id="A0A9D2P989"/>
<dbReference type="Gene3D" id="3.10.180.10">
    <property type="entry name" value="2,3-Dihydroxybiphenyl 1,2-Dioxygenase, domain 1"/>
    <property type="match status" value="1"/>
</dbReference>